<name>A0A392PVK6_9FABA</name>
<accession>A0A392PVK6</accession>
<feature type="non-terminal residue" evidence="1">
    <location>
        <position position="1"/>
    </location>
</feature>
<feature type="non-terminal residue" evidence="1">
    <location>
        <position position="68"/>
    </location>
</feature>
<proteinExistence type="predicted"/>
<organism evidence="1 2">
    <name type="scientific">Trifolium medium</name>
    <dbReference type="NCBI Taxonomy" id="97028"/>
    <lineage>
        <taxon>Eukaryota</taxon>
        <taxon>Viridiplantae</taxon>
        <taxon>Streptophyta</taxon>
        <taxon>Embryophyta</taxon>
        <taxon>Tracheophyta</taxon>
        <taxon>Spermatophyta</taxon>
        <taxon>Magnoliopsida</taxon>
        <taxon>eudicotyledons</taxon>
        <taxon>Gunneridae</taxon>
        <taxon>Pentapetalae</taxon>
        <taxon>rosids</taxon>
        <taxon>fabids</taxon>
        <taxon>Fabales</taxon>
        <taxon>Fabaceae</taxon>
        <taxon>Papilionoideae</taxon>
        <taxon>50 kb inversion clade</taxon>
        <taxon>NPAAA clade</taxon>
        <taxon>Hologalegina</taxon>
        <taxon>IRL clade</taxon>
        <taxon>Trifolieae</taxon>
        <taxon>Trifolium</taxon>
    </lineage>
</organism>
<dbReference type="EMBL" id="LXQA010099462">
    <property type="protein sequence ID" value="MCI16111.1"/>
    <property type="molecule type" value="Genomic_DNA"/>
</dbReference>
<keyword evidence="2" id="KW-1185">Reference proteome</keyword>
<evidence type="ECO:0000313" key="2">
    <source>
        <dbReference type="Proteomes" id="UP000265520"/>
    </source>
</evidence>
<reference evidence="1 2" key="1">
    <citation type="journal article" date="2018" name="Front. Plant Sci.">
        <title>Red Clover (Trifolium pratense) and Zigzag Clover (T. medium) - A Picture of Genomic Similarities and Differences.</title>
        <authorList>
            <person name="Dluhosova J."/>
            <person name="Istvanek J."/>
            <person name="Nedelnik J."/>
            <person name="Repkova J."/>
        </authorList>
    </citation>
    <scope>NUCLEOTIDE SEQUENCE [LARGE SCALE GENOMIC DNA]</scope>
    <source>
        <strain evidence="2">cv. 10/8</strain>
        <tissue evidence="1">Leaf</tissue>
    </source>
</reference>
<evidence type="ECO:0000313" key="1">
    <source>
        <dbReference type="EMBL" id="MCI16111.1"/>
    </source>
</evidence>
<comment type="caution">
    <text evidence="1">The sequence shown here is derived from an EMBL/GenBank/DDBJ whole genome shotgun (WGS) entry which is preliminary data.</text>
</comment>
<dbReference type="Proteomes" id="UP000265520">
    <property type="component" value="Unassembled WGS sequence"/>
</dbReference>
<sequence length="68" mass="7552">SSISPLVAPFAFPASLNGDRSYASDGEKMNSDGFLVIGCRGDSPREKYEFVKTPCRGSSPRFYPRKFR</sequence>
<protein>
    <submittedName>
        <fullName evidence="1">Uncharacterized protein</fullName>
    </submittedName>
</protein>
<dbReference type="AlphaFoldDB" id="A0A392PVK6"/>